<accession>A0A2P6TX93</accession>
<sequence>MQPLLAAAMAALSRPALDRLMEGWTAAAAERPPGFDSQASLALPGFAEAAVVSRGGRMSNRWKSENQDAFLLELLGSTAGTAGAAGTAGTADIAAGAAGAVSAAAQRQGPLLVGVLDGHGVGGQTASRVAADGIAAELAQRLGRSGGSSTDGSGSDSSSRDASCTSSSSSSAPSQQALVESFQRVAARMQADDAFREGGTAAVVCLVERGSITCAWAGDCRAVAGLSLEGPGGPAFVVHPLTQDHKPDSPQELARVVASGLGRVVRFSPGAPPRLCGMGNPNTLALSRALGDNWALPMGLTAEPDAVTMALPPPAPGAFAQLADDALAGSGGIDSLSTDTEEEESSGAGSSSSGSGTDGSTGSSSGSGGSGNDSGGAAQVAAARHVLLVACDGLWDYVTNQEAVDIALRHDSADAAALALADTARRRWAAAYSGEFVDDITAAVCFIR</sequence>
<feature type="compositionally biased region" description="Low complexity" evidence="1">
    <location>
        <begin position="147"/>
        <end position="172"/>
    </location>
</feature>
<evidence type="ECO:0000259" key="2">
    <source>
        <dbReference type="PROSITE" id="PS51746"/>
    </source>
</evidence>
<organism evidence="3 4">
    <name type="scientific">Chlorella sorokiniana</name>
    <name type="common">Freshwater green alga</name>
    <dbReference type="NCBI Taxonomy" id="3076"/>
    <lineage>
        <taxon>Eukaryota</taxon>
        <taxon>Viridiplantae</taxon>
        <taxon>Chlorophyta</taxon>
        <taxon>core chlorophytes</taxon>
        <taxon>Trebouxiophyceae</taxon>
        <taxon>Chlorellales</taxon>
        <taxon>Chlorellaceae</taxon>
        <taxon>Chlorella clade</taxon>
        <taxon>Chlorella</taxon>
    </lineage>
</organism>
<feature type="region of interest" description="Disordered" evidence="1">
    <location>
        <begin position="142"/>
        <end position="176"/>
    </location>
</feature>
<comment type="caution">
    <text evidence="3">The sequence shown here is derived from an EMBL/GenBank/DDBJ whole genome shotgun (WGS) entry which is preliminary data.</text>
</comment>
<dbReference type="SUPFAM" id="SSF81606">
    <property type="entry name" value="PP2C-like"/>
    <property type="match status" value="1"/>
</dbReference>
<dbReference type="Proteomes" id="UP000239899">
    <property type="component" value="Unassembled WGS sequence"/>
</dbReference>
<dbReference type="InterPro" id="IPR015655">
    <property type="entry name" value="PP2C"/>
</dbReference>
<dbReference type="OrthoDB" id="10264738at2759"/>
<proteinExistence type="predicted"/>
<reference evidence="3 4" key="1">
    <citation type="journal article" date="2018" name="Plant J.">
        <title>Genome sequences of Chlorella sorokiniana UTEX 1602 and Micractinium conductrix SAG 241.80: implications to maltose excretion by a green alga.</title>
        <authorList>
            <person name="Arriola M.B."/>
            <person name="Velmurugan N."/>
            <person name="Zhang Y."/>
            <person name="Plunkett M.H."/>
            <person name="Hondzo H."/>
            <person name="Barney B.M."/>
        </authorList>
    </citation>
    <scope>NUCLEOTIDE SEQUENCE [LARGE SCALE GENOMIC DNA]</scope>
    <source>
        <strain evidence="4">UTEX 1602</strain>
    </source>
</reference>
<dbReference type="InterPro" id="IPR036457">
    <property type="entry name" value="PPM-type-like_dom_sf"/>
</dbReference>
<dbReference type="EMBL" id="LHPG02000005">
    <property type="protein sequence ID" value="PRW58680.1"/>
    <property type="molecule type" value="Genomic_DNA"/>
</dbReference>
<name>A0A2P6TX93_CHLSO</name>
<evidence type="ECO:0000313" key="4">
    <source>
        <dbReference type="Proteomes" id="UP000239899"/>
    </source>
</evidence>
<dbReference type="GO" id="GO:0004722">
    <property type="term" value="F:protein serine/threonine phosphatase activity"/>
    <property type="evidence" value="ECO:0007669"/>
    <property type="project" value="InterPro"/>
</dbReference>
<feature type="compositionally biased region" description="Low complexity" evidence="1">
    <location>
        <begin position="346"/>
        <end position="364"/>
    </location>
</feature>
<keyword evidence="4" id="KW-1185">Reference proteome</keyword>
<dbReference type="CDD" id="cd00143">
    <property type="entry name" value="PP2Cc"/>
    <property type="match status" value="1"/>
</dbReference>
<feature type="region of interest" description="Disordered" evidence="1">
    <location>
        <begin position="330"/>
        <end position="376"/>
    </location>
</feature>
<dbReference type="SMART" id="SM00332">
    <property type="entry name" value="PP2Cc"/>
    <property type="match status" value="1"/>
</dbReference>
<feature type="domain" description="PPM-type phosphatase" evidence="2">
    <location>
        <begin position="97"/>
        <end position="447"/>
    </location>
</feature>
<dbReference type="InterPro" id="IPR001932">
    <property type="entry name" value="PPM-type_phosphatase-like_dom"/>
</dbReference>
<dbReference type="Gene3D" id="3.60.40.10">
    <property type="entry name" value="PPM-type phosphatase domain"/>
    <property type="match status" value="1"/>
</dbReference>
<evidence type="ECO:0000256" key="1">
    <source>
        <dbReference type="SAM" id="MobiDB-lite"/>
    </source>
</evidence>
<dbReference type="Pfam" id="PF00481">
    <property type="entry name" value="PP2C"/>
    <property type="match status" value="2"/>
</dbReference>
<dbReference type="PROSITE" id="PS51746">
    <property type="entry name" value="PPM_2"/>
    <property type="match status" value="1"/>
</dbReference>
<evidence type="ECO:0000313" key="3">
    <source>
        <dbReference type="EMBL" id="PRW58680.1"/>
    </source>
</evidence>
<gene>
    <name evidence="3" type="ORF">C2E21_3216</name>
</gene>
<dbReference type="PANTHER" id="PTHR47992">
    <property type="entry name" value="PROTEIN PHOSPHATASE"/>
    <property type="match status" value="1"/>
</dbReference>
<protein>
    <submittedName>
        <fullName evidence="3">Phosphatase</fullName>
    </submittedName>
</protein>
<feature type="compositionally biased region" description="Gly residues" evidence="1">
    <location>
        <begin position="365"/>
        <end position="374"/>
    </location>
</feature>
<dbReference type="AlphaFoldDB" id="A0A2P6TX93"/>
<dbReference type="STRING" id="3076.A0A2P6TX93"/>